<dbReference type="InterPro" id="IPR012338">
    <property type="entry name" value="Beta-lactam/transpept-like"/>
</dbReference>
<proteinExistence type="predicted"/>
<dbReference type="PANTHER" id="PTHR43283:SF3">
    <property type="entry name" value="BETA-LACTAMASE FAMILY PROTEIN (AFU_ORTHOLOGUE AFUA_5G07500)"/>
    <property type="match status" value="1"/>
</dbReference>
<organism evidence="2">
    <name type="scientific">marine metagenome</name>
    <dbReference type="NCBI Taxonomy" id="408172"/>
    <lineage>
        <taxon>unclassified sequences</taxon>
        <taxon>metagenomes</taxon>
        <taxon>ecological metagenomes</taxon>
    </lineage>
</organism>
<evidence type="ECO:0000259" key="1">
    <source>
        <dbReference type="Pfam" id="PF00144"/>
    </source>
</evidence>
<sequence>MDRQECATYRNGSHGWEKVVQTTMVAILTVVAQVVLIFPSTAEAQNLPMADPESVGMSSERLERLDAAMQRYIDTDQVAGVVTLVARKGKIVQLKAQGHRYIEGGNPMSADDIFVIMSMTKPIVSTALMMLFEEGYFLLDDPISKYMPEFADKEVVLEVDGGVQRVQADRPITFRHVLTHTAGVDPSRSLLSEEEQARPRRASTLEETLVGRASMPLAFHPGDEWNYGGSTDYVALLVERISGQRLDRFLQERIFDPLGMVDTHYNVPASKVGRVAAVYSPTGPDNTIGLRIAPATREQPTRYFGGTAGLSSTAADYFRFSQMILNGGELNGARLLSPTTVNLMVTNHTGDLPIYIKGADAYGFGLGFTMLTDPDRSRQAVTPGTFGWGGAYGTVFWIDPVEDMVSIMMMQMSPYSHFTLRQDFPNLVMQAITESYHSGKQAIRGYEPIPR</sequence>
<dbReference type="InterPro" id="IPR001466">
    <property type="entry name" value="Beta-lactam-related"/>
</dbReference>
<dbReference type="AlphaFoldDB" id="A0A381PVI1"/>
<dbReference type="PANTHER" id="PTHR43283">
    <property type="entry name" value="BETA-LACTAMASE-RELATED"/>
    <property type="match status" value="1"/>
</dbReference>
<evidence type="ECO:0000313" key="2">
    <source>
        <dbReference type="EMBL" id="SUZ71082.1"/>
    </source>
</evidence>
<dbReference type="Gene3D" id="3.40.710.10">
    <property type="entry name" value="DD-peptidase/beta-lactamase superfamily"/>
    <property type="match status" value="1"/>
</dbReference>
<accession>A0A381PVI1</accession>
<dbReference type="SUPFAM" id="SSF56601">
    <property type="entry name" value="beta-lactamase/transpeptidase-like"/>
    <property type="match status" value="1"/>
</dbReference>
<protein>
    <recommendedName>
        <fullName evidence="1">Beta-lactamase-related domain-containing protein</fullName>
    </recommendedName>
</protein>
<dbReference type="InterPro" id="IPR050789">
    <property type="entry name" value="Diverse_Enzym_Activities"/>
</dbReference>
<dbReference type="EMBL" id="UINC01001110">
    <property type="protein sequence ID" value="SUZ71082.1"/>
    <property type="molecule type" value="Genomic_DNA"/>
</dbReference>
<name>A0A381PVI1_9ZZZZ</name>
<gene>
    <name evidence="2" type="ORF">METZ01_LOCUS23936</name>
</gene>
<dbReference type="Pfam" id="PF00144">
    <property type="entry name" value="Beta-lactamase"/>
    <property type="match status" value="1"/>
</dbReference>
<reference evidence="2" key="1">
    <citation type="submission" date="2018-05" db="EMBL/GenBank/DDBJ databases">
        <authorList>
            <person name="Lanie J.A."/>
            <person name="Ng W.-L."/>
            <person name="Kazmierczak K.M."/>
            <person name="Andrzejewski T.M."/>
            <person name="Davidsen T.M."/>
            <person name="Wayne K.J."/>
            <person name="Tettelin H."/>
            <person name="Glass J.I."/>
            <person name="Rusch D."/>
            <person name="Podicherti R."/>
            <person name="Tsui H.-C.T."/>
            <person name="Winkler M.E."/>
        </authorList>
    </citation>
    <scope>NUCLEOTIDE SEQUENCE</scope>
</reference>
<feature type="domain" description="Beta-lactamase-related" evidence="1">
    <location>
        <begin position="65"/>
        <end position="412"/>
    </location>
</feature>